<evidence type="ECO:0000313" key="1">
    <source>
        <dbReference type="EnsemblMetazoa" id="GPAI028092-PA"/>
    </source>
</evidence>
<dbReference type="AlphaFoldDB" id="A0A1A9ZXE3"/>
<reference evidence="1" key="2">
    <citation type="submission" date="2020-05" db="UniProtKB">
        <authorList>
            <consortium name="EnsemblMetazoa"/>
        </authorList>
    </citation>
    <scope>IDENTIFICATION</scope>
    <source>
        <strain evidence="1">IAEA</strain>
    </source>
</reference>
<dbReference type="VEuPathDB" id="VectorBase:GPAI028092"/>
<keyword evidence="2" id="KW-1185">Reference proteome</keyword>
<sequence length="206" mass="23612">MREANEAKSTAFRKNYYCLPSVQIQRIRTSTCINMFLRIQIIYVSWYYPTDMVTGRLAELVDAGRSLNSNSSSSPGNKRTSACVVEQTKDKDNFHRSKKPTAKIYSVMLHLQTLNLGALRRRGLNYWLQTDAKVWMKFRQCHLTSSHCTNSGLTLPTVLITYPIIKKANALPLMYLITSLTLATLPLRTEKKIPFYDCDVYICPKT</sequence>
<dbReference type="Proteomes" id="UP000092445">
    <property type="component" value="Unassembled WGS sequence"/>
</dbReference>
<evidence type="ECO:0000313" key="2">
    <source>
        <dbReference type="Proteomes" id="UP000092445"/>
    </source>
</evidence>
<accession>A0A1A9ZXE3</accession>
<organism evidence="1 2">
    <name type="scientific">Glossina pallidipes</name>
    <name type="common">Tsetse fly</name>
    <dbReference type="NCBI Taxonomy" id="7398"/>
    <lineage>
        <taxon>Eukaryota</taxon>
        <taxon>Metazoa</taxon>
        <taxon>Ecdysozoa</taxon>
        <taxon>Arthropoda</taxon>
        <taxon>Hexapoda</taxon>
        <taxon>Insecta</taxon>
        <taxon>Pterygota</taxon>
        <taxon>Neoptera</taxon>
        <taxon>Endopterygota</taxon>
        <taxon>Diptera</taxon>
        <taxon>Brachycera</taxon>
        <taxon>Muscomorpha</taxon>
        <taxon>Hippoboscoidea</taxon>
        <taxon>Glossinidae</taxon>
        <taxon>Glossina</taxon>
    </lineage>
</organism>
<dbReference type="EnsemblMetazoa" id="GPAI028092-RA">
    <property type="protein sequence ID" value="GPAI028092-PA"/>
    <property type="gene ID" value="GPAI028092"/>
</dbReference>
<proteinExistence type="predicted"/>
<name>A0A1A9ZXE3_GLOPL</name>
<protein>
    <submittedName>
        <fullName evidence="1">Uncharacterized protein</fullName>
    </submittedName>
</protein>
<reference evidence="2" key="1">
    <citation type="submission" date="2014-03" db="EMBL/GenBank/DDBJ databases">
        <authorList>
            <person name="Aksoy S."/>
            <person name="Warren W."/>
            <person name="Wilson R.K."/>
        </authorList>
    </citation>
    <scope>NUCLEOTIDE SEQUENCE [LARGE SCALE GENOMIC DNA]</scope>
    <source>
        <strain evidence="2">IAEA</strain>
    </source>
</reference>